<dbReference type="PANTHER" id="PTHR10363:SF2">
    <property type="entry name" value="BLEOMYCIN HYDROLASE"/>
    <property type="match status" value="1"/>
</dbReference>
<keyword evidence="1 4" id="KW-0645">Protease</keyword>
<dbReference type="Pfam" id="PF03051">
    <property type="entry name" value="Peptidase_C1_2"/>
    <property type="match status" value="2"/>
</dbReference>
<evidence type="ECO:0000256" key="5">
    <source>
        <dbReference type="PIRSR" id="PIRSR005700-1"/>
    </source>
</evidence>
<keyword evidence="4" id="KW-0031">Aminopeptidase</keyword>
<feature type="chain" id="PRO_5003283660" description="Aminopeptidase" evidence="6">
    <location>
        <begin position="20"/>
        <end position="398"/>
    </location>
</feature>
<dbReference type="AlphaFoldDB" id="F2IF87"/>
<protein>
    <recommendedName>
        <fullName evidence="4">Aminopeptidase</fullName>
    </recommendedName>
</protein>
<dbReference type="eggNOG" id="COG3579">
    <property type="taxonomic scope" value="Bacteria"/>
</dbReference>
<evidence type="ECO:0000256" key="3">
    <source>
        <dbReference type="ARBA" id="ARBA00022807"/>
    </source>
</evidence>
<dbReference type="GO" id="GO:0043418">
    <property type="term" value="P:homocysteine catabolic process"/>
    <property type="evidence" value="ECO:0007669"/>
    <property type="project" value="TreeGrafter"/>
</dbReference>
<dbReference type="PIRSF" id="PIRSF005700">
    <property type="entry name" value="PepC"/>
    <property type="match status" value="1"/>
</dbReference>
<dbReference type="STRING" id="755732.Fluta_1569"/>
<keyword evidence="3 4" id="KW-0788">Thiol protease</keyword>
<dbReference type="KEGG" id="fte:Fluta_1569"/>
<feature type="active site" evidence="5">
    <location>
        <position position="355"/>
    </location>
</feature>
<evidence type="ECO:0000256" key="4">
    <source>
        <dbReference type="PIRNR" id="PIRNR005700"/>
    </source>
</evidence>
<feature type="active site" evidence="5">
    <location>
        <position position="52"/>
    </location>
</feature>
<accession>F2IF87</accession>
<evidence type="ECO:0000313" key="7">
    <source>
        <dbReference type="EMBL" id="AEA43561.1"/>
    </source>
</evidence>
<dbReference type="OrthoDB" id="9814054at2"/>
<keyword evidence="6" id="KW-0732">Signal</keyword>
<gene>
    <name evidence="7" type="ordered locus">Fluta_1569</name>
</gene>
<dbReference type="GO" id="GO:0005737">
    <property type="term" value="C:cytoplasm"/>
    <property type="evidence" value="ECO:0007669"/>
    <property type="project" value="TreeGrafter"/>
</dbReference>
<evidence type="ECO:0000256" key="2">
    <source>
        <dbReference type="ARBA" id="ARBA00022801"/>
    </source>
</evidence>
<dbReference type="GO" id="GO:0006508">
    <property type="term" value="P:proteolysis"/>
    <property type="evidence" value="ECO:0007669"/>
    <property type="project" value="UniProtKB-KW"/>
</dbReference>
<evidence type="ECO:0000256" key="6">
    <source>
        <dbReference type="SAM" id="SignalP"/>
    </source>
</evidence>
<dbReference type="HOGENOM" id="CLU_056707_1_0_10"/>
<dbReference type="RefSeq" id="WP_013686332.1">
    <property type="nucleotide sequence ID" value="NC_015321.1"/>
</dbReference>
<evidence type="ECO:0000313" key="8">
    <source>
        <dbReference type="Proteomes" id="UP000007463"/>
    </source>
</evidence>
<keyword evidence="8" id="KW-1185">Reference proteome</keyword>
<sequence precursor="true">MRKHLLFGALALSTQITFAQTVTNAPESKYEFTKVVQLDATPVESQGMTGTCWSFSSLSFFESELIRLGHKNPAELSEMYIVRKAYEAKADRFIRMDGKINFSEGGAFHDIPYVIKRYGIVPRSVYTGLTNGKTTYNHEELFAVLNSFMQTVLAEVQKGKGIGTEWKKAFSSLLDAYLGPDITEFTLDGKKYTPVSYAASLGLKMNDYVSITSFSNDPFYESCEIAIPDNWAWGDSYNVPLEDLVSVAENALKNGYTLAWGADVSEKGFNFRQGIAIYPEDESTIQIRGKDNKSFNDAGAAKTSNAFLEPVKELVITQEKRQEEYDGKTTTDDHGMHIVGLYKDQNGTRYFLVKNSWGTDNLPQGFLYVSENYFRMKTINIYLDKNGLAKELKNKLKI</sequence>
<comment type="similarity">
    <text evidence="4">Belongs to the peptidase C1 family.</text>
</comment>
<dbReference type="PANTHER" id="PTHR10363">
    <property type="entry name" value="BLEOMYCIN HYDROLASE"/>
    <property type="match status" value="1"/>
</dbReference>
<dbReference type="InterPro" id="IPR000169">
    <property type="entry name" value="Pept_cys_AS"/>
</dbReference>
<keyword evidence="2 4" id="KW-0378">Hydrolase</keyword>
<evidence type="ECO:0000256" key="1">
    <source>
        <dbReference type="ARBA" id="ARBA00022670"/>
    </source>
</evidence>
<dbReference type="InterPro" id="IPR004134">
    <property type="entry name" value="Peptidase_C1B"/>
</dbReference>
<dbReference type="Proteomes" id="UP000007463">
    <property type="component" value="Chromosome"/>
</dbReference>
<dbReference type="EMBL" id="CP002542">
    <property type="protein sequence ID" value="AEA43561.1"/>
    <property type="molecule type" value="Genomic_DNA"/>
</dbReference>
<dbReference type="GO" id="GO:0009636">
    <property type="term" value="P:response to toxic substance"/>
    <property type="evidence" value="ECO:0007669"/>
    <property type="project" value="TreeGrafter"/>
</dbReference>
<reference evidence="7 8" key="1">
    <citation type="journal article" date="2011" name="Stand. Genomic Sci.">
        <title>Complete genome sequence of the gliding freshwater bacterium Fluviicola taffensis type strain (RW262).</title>
        <authorList>
            <person name="Woyke T."/>
            <person name="Chertkov O."/>
            <person name="Lapidus A."/>
            <person name="Nolan M."/>
            <person name="Lucas S."/>
            <person name="Del Rio T.G."/>
            <person name="Tice H."/>
            <person name="Cheng J.F."/>
            <person name="Tapia R."/>
            <person name="Han C."/>
            <person name="Goodwin L."/>
            <person name="Pitluck S."/>
            <person name="Liolios K."/>
            <person name="Pagani I."/>
            <person name="Ivanova N."/>
            <person name="Huntemann M."/>
            <person name="Mavromatis K."/>
            <person name="Mikhailova N."/>
            <person name="Pati A."/>
            <person name="Chen A."/>
            <person name="Palaniappan K."/>
            <person name="Land M."/>
            <person name="Hauser L."/>
            <person name="Brambilla E.M."/>
            <person name="Rohde M."/>
            <person name="Mwirichia R."/>
            <person name="Sikorski J."/>
            <person name="Tindall B.J."/>
            <person name="Goker M."/>
            <person name="Bristow J."/>
            <person name="Eisen J.A."/>
            <person name="Markowitz V."/>
            <person name="Hugenholtz P."/>
            <person name="Klenk H.P."/>
            <person name="Kyrpides N.C."/>
        </authorList>
    </citation>
    <scope>NUCLEOTIDE SEQUENCE [LARGE SCALE GENOMIC DNA]</scope>
    <source>
        <strain evidence="8">DSM 16823 / RW262 / RW262</strain>
    </source>
</reference>
<dbReference type="GO" id="GO:0070005">
    <property type="term" value="F:cysteine-type aminopeptidase activity"/>
    <property type="evidence" value="ECO:0007669"/>
    <property type="project" value="InterPro"/>
</dbReference>
<name>F2IF87_FLUTR</name>
<reference evidence="8" key="2">
    <citation type="submission" date="2011-02" db="EMBL/GenBank/DDBJ databases">
        <title>The complete genome of Fluviicola taffensis DSM 16823.</title>
        <authorList>
            <consortium name="US DOE Joint Genome Institute (JGI-PGF)"/>
            <person name="Lucas S."/>
            <person name="Copeland A."/>
            <person name="Lapidus A."/>
            <person name="Bruce D."/>
            <person name="Goodwin L."/>
            <person name="Pitluck S."/>
            <person name="Kyrpides N."/>
            <person name="Mavromatis K."/>
            <person name="Ivanova N."/>
            <person name="Mikhailova N."/>
            <person name="Pagani I."/>
            <person name="Chertkov O."/>
            <person name="Detter J.C."/>
            <person name="Han C."/>
            <person name="Tapia R."/>
            <person name="Land M."/>
            <person name="Hauser L."/>
            <person name="Markowitz V."/>
            <person name="Cheng J.-F."/>
            <person name="Hugenholtz P."/>
            <person name="Woyke T."/>
            <person name="Wu D."/>
            <person name="Tindall B."/>
            <person name="Pomrenke H.G."/>
            <person name="Brambilla E."/>
            <person name="Klenk H.-P."/>
            <person name="Eisen J.A."/>
        </authorList>
    </citation>
    <scope>NUCLEOTIDE SEQUENCE [LARGE SCALE GENOMIC DNA]</scope>
    <source>
        <strain evidence="8">DSM 16823 / RW262 / RW262</strain>
    </source>
</reference>
<feature type="signal peptide" evidence="6">
    <location>
        <begin position="1"/>
        <end position="19"/>
    </location>
</feature>
<dbReference type="Gene3D" id="3.90.70.10">
    <property type="entry name" value="Cysteine proteinases"/>
    <property type="match status" value="1"/>
</dbReference>
<organism evidence="7 8">
    <name type="scientific">Fluviicola taffensis (strain DSM 16823 / NCIMB 13979 / RW262)</name>
    <dbReference type="NCBI Taxonomy" id="755732"/>
    <lineage>
        <taxon>Bacteria</taxon>
        <taxon>Pseudomonadati</taxon>
        <taxon>Bacteroidota</taxon>
        <taxon>Flavobacteriia</taxon>
        <taxon>Flavobacteriales</taxon>
        <taxon>Crocinitomicaceae</taxon>
        <taxon>Fluviicola</taxon>
    </lineage>
</organism>
<dbReference type="PROSITE" id="PS00139">
    <property type="entry name" value="THIOL_PROTEASE_CYS"/>
    <property type="match status" value="1"/>
</dbReference>
<dbReference type="SUPFAM" id="SSF54001">
    <property type="entry name" value="Cysteine proteinases"/>
    <property type="match status" value="1"/>
</dbReference>
<proteinExistence type="inferred from homology"/>
<feature type="active site" evidence="5">
    <location>
        <position position="334"/>
    </location>
</feature>
<dbReference type="InterPro" id="IPR038765">
    <property type="entry name" value="Papain-like_cys_pep_sf"/>
</dbReference>